<comment type="caution">
    <text evidence="6">The sequence shown here is derived from an EMBL/GenBank/DDBJ whole genome shotgun (WGS) entry which is preliminary data.</text>
</comment>
<evidence type="ECO:0000313" key="7">
    <source>
        <dbReference type="Proteomes" id="UP000828251"/>
    </source>
</evidence>
<name>A0A9D3ZTG0_9ROSI</name>
<accession>A0A9D3ZTG0</accession>
<evidence type="ECO:0000256" key="1">
    <source>
        <dbReference type="ARBA" id="ARBA00006756"/>
    </source>
</evidence>
<dbReference type="Gene3D" id="1.20.1280.170">
    <property type="entry name" value="Exocyst complex component Exo70"/>
    <property type="match status" value="1"/>
</dbReference>
<organism evidence="6 7">
    <name type="scientific">Gossypium stocksii</name>
    <dbReference type="NCBI Taxonomy" id="47602"/>
    <lineage>
        <taxon>Eukaryota</taxon>
        <taxon>Viridiplantae</taxon>
        <taxon>Streptophyta</taxon>
        <taxon>Embryophyta</taxon>
        <taxon>Tracheophyta</taxon>
        <taxon>Spermatophyta</taxon>
        <taxon>Magnoliopsida</taxon>
        <taxon>eudicotyledons</taxon>
        <taxon>Gunneridae</taxon>
        <taxon>Pentapetalae</taxon>
        <taxon>rosids</taxon>
        <taxon>malvids</taxon>
        <taxon>Malvales</taxon>
        <taxon>Malvaceae</taxon>
        <taxon>Malvoideae</taxon>
        <taxon>Gossypium</taxon>
    </lineage>
</organism>
<comment type="function">
    <text evidence="3">Component of the exocyst complex.</text>
</comment>
<dbReference type="SUPFAM" id="SSF74788">
    <property type="entry name" value="Cullin repeat-like"/>
    <property type="match status" value="1"/>
</dbReference>
<dbReference type="GO" id="GO:0005546">
    <property type="term" value="F:phosphatidylinositol-4,5-bisphosphate binding"/>
    <property type="evidence" value="ECO:0007669"/>
    <property type="project" value="InterPro"/>
</dbReference>
<evidence type="ECO:0000256" key="4">
    <source>
        <dbReference type="SAM" id="MobiDB-lite"/>
    </source>
</evidence>
<dbReference type="InterPro" id="IPR004140">
    <property type="entry name" value="Exo70"/>
</dbReference>
<comment type="similarity">
    <text evidence="1 3">Belongs to the EXO70 family.</text>
</comment>
<proteinExistence type="inferred from homology"/>
<dbReference type="Proteomes" id="UP000828251">
    <property type="component" value="Unassembled WGS sequence"/>
</dbReference>
<evidence type="ECO:0000256" key="3">
    <source>
        <dbReference type="RuleBase" id="RU365026"/>
    </source>
</evidence>
<evidence type="ECO:0000256" key="2">
    <source>
        <dbReference type="ARBA" id="ARBA00022448"/>
    </source>
</evidence>
<sequence>MVFFHTSNNTLSPTSTSSLPTSLTSSMVEQTIQDAESIIKKWDLNSSSLITITPLFHRNRKEAKEYLKCVMDLRGTMHFLVSQNSAPQRLVLAQTLMQIAMKRLEKEFYQILSSNRERLDPESVSTSLSSDGSASFGVEEDEADQLKIAGESISEVERVSALAMADLKAIAECMSSSGYGKECAHIYKLFRKSIVDRGLYLLGIEKFKSSRINKMDREYLHLTIKNWLNAVKIAVKSLFNGEKILCDHVFSASQTIRDACFAEITTEGAKNLFKFPELIAKNKNSPPDRIFRLLELHGAISELQPDIESIFNVELTSAIKLQALSSLQKVGGSVKTLLTNFGSSIRKDSSKTPVPGGGIHPLAQSTMSYLSSLSDYDRILSDIISIHPPIDNALFPESYFNDPTVIEAPKQAASVHLAWLILILLCKIDSKAQLYEDLSLSYLFLANNLQFIINQVQTSTLKDLLGHQWLSRHTQKIKQYALSYESVAWNRVFESLPERTTSELSYEAVKDCFKRFNAAFEQVYVKQISWIVPDGKLRDELKVSIAGKLVPVYREFYETFSTTLNADFVRISPDDFWNYLSDLFHGTPIPSSSLLYLRLIQRVVFFDECYNSRTANSMSGLQNLCNSFPS</sequence>
<evidence type="ECO:0000313" key="6">
    <source>
        <dbReference type="EMBL" id="KAH1064360.1"/>
    </source>
</evidence>
<gene>
    <name evidence="6" type="ORF">J1N35_029347</name>
</gene>
<protein>
    <recommendedName>
        <fullName evidence="3">Exocyst subunit Exo70 family protein</fullName>
    </recommendedName>
</protein>
<feature type="region of interest" description="Disordered" evidence="4">
    <location>
        <begin position="1"/>
        <end position="22"/>
    </location>
</feature>
<feature type="domain" description="Exocyst complex subunit Exo70 C-terminal" evidence="5">
    <location>
        <begin position="225"/>
        <end position="582"/>
    </location>
</feature>
<keyword evidence="3" id="KW-0653">Protein transport</keyword>
<dbReference type="InterPro" id="IPR016159">
    <property type="entry name" value="Cullin_repeat-like_dom_sf"/>
</dbReference>
<dbReference type="PANTHER" id="PTHR12542:SF26">
    <property type="entry name" value="EXOCYST SUBUNIT EXO70 FAMILY PROTEIN"/>
    <property type="match status" value="1"/>
</dbReference>
<dbReference type="EMBL" id="JAIQCV010000009">
    <property type="protein sequence ID" value="KAH1064360.1"/>
    <property type="molecule type" value="Genomic_DNA"/>
</dbReference>
<dbReference type="AlphaFoldDB" id="A0A9D3ZTG0"/>
<keyword evidence="7" id="KW-1185">Reference proteome</keyword>
<dbReference type="GO" id="GO:0000145">
    <property type="term" value="C:exocyst"/>
    <property type="evidence" value="ECO:0007669"/>
    <property type="project" value="InterPro"/>
</dbReference>
<dbReference type="GO" id="GO:0015031">
    <property type="term" value="P:protein transport"/>
    <property type="evidence" value="ECO:0007669"/>
    <property type="project" value="UniProtKB-KW"/>
</dbReference>
<dbReference type="Pfam" id="PF20669">
    <property type="entry name" value="Exo70_N"/>
    <property type="match status" value="1"/>
</dbReference>
<dbReference type="OrthoDB" id="1922221at2759"/>
<keyword evidence="2 3" id="KW-0813">Transport</keyword>
<keyword evidence="3" id="KW-0268">Exocytosis</keyword>
<dbReference type="GO" id="GO:0006887">
    <property type="term" value="P:exocytosis"/>
    <property type="evidence" value="ECO:0007669"/>
    <property type="project" value="UniProtKB-KW"/>
</dbReference>
<dbReference type="InterPro" id="IPR046364">
    <property type="entry name" value="Exo70_C"/>
</dbReference>
<evidence type="ECO:0000259" key="5">
    <source>
        <dbReference type="Pfam" id="PF03081"/>
    </source>
</evidence>
<dbReference type="Pfam" id="PF03081">
    <property type="entry name" value="Exo70_C"/>
    <property type="match status" value="1"/>
</dbReference>
<dbReference type="PANTHER" id="PTHR12542">
    <property type="entry name" value="EXOCYST COMPLEX PROTEIN EXO70"/>
    <property type="match status" value="1"/>
</dbReference>
<reference evidence="6 7" key="1">
    <citation type="journal article" date="2021" name="Plant Biotechnol. J.">
        <title>Multi-omics assisted identification of the key and species-specific regulatory components of drought-tolerant mechanisms in Gossypium stocksii.</title>
        <authorList>
            <person name="Yu D."/>
            <person name="Ke L."/>
            <person name="Zhang D."/>
            <person name="Wu Y."/>
            <person name="Sun Y."/>
            <person name="Mei J."/>
            <person name="Sun J."/>
            <person name="Sun Y."/>
        </authorList>
    </citation>
    <scope>NUCLEOTIDE SEQUENCE [LARGE SCALE GENOMIC DNA]</scope>
    <source>
        <strain evidence="7">cv. E1</strain>
        <tissue evidence="6">Leaf</tissue>
    </source>
</reference>